<evidence type="ECO:0000313" key="2">
    <source>
        <dbReference type="EMBL" id="MBB1089518.1"/>
    </source>
</evidence>
<keyword evidence="1" id="KW-1133">Transmembrane helix</keyword>
<evidence type="ECO:0000256" key="1">
    <source>
        <dbReference type="SAM" id="Phobius"/>
    </source>
</evidence>
<protein>
    <submittedName>
        <fullName evidence="2">Uncharacterized protein</fullName>
    </submittedName>
</protein>
<accession>A0A7W3U602</accession>
<dbReference type="AlphaFoldDB" id="A0A7W3U602"/>
<keyword evidence="1" id="KW-0472">Membrane</keyword>
<organism evidence="2 3">
    <name type="scientific">Marilutibacter penaei</name>
    <dbReference type="NCBI Taxonomy" id="2759900"/>
    <lineage>
        <taxon>Bacteria</taxon>
        <taxon>Pseudomonadati</taxon>
        <taxon>Pseudomonadota</taxon>
        <taxon>Gammaproteobacteria</taxon>
        <taxon>Lysobacterales</taxon>
        <taxon>Lysobacteraceae</taxon>
        <taxon>Marilutibacter</taxon>
    </lineage>
</organism>
<evidence type="ECO:0000313" key="3">
    <source>
        <dbReference type="Proteomes" id="UP000552587"/>
    </source>
</evidence>
<dbReference type="EMBL" id="JACHTE010000010">
    <property type="protein sequence ID" value="MBB1089518.1"/>
    <property type="molecule type" value="Genomic_DNA"/>
</dbReference>
<dbReference type="RefSeq" id="WP_182670400.1">
    <property type="nucleotide sequence ID" value="NZ_JACHTE010000010.1"/>
</dbReference>
<gene>
    <name evidence="2" type="ORF">H4F99_13620</name>
</gene>
<dbReference type="Proteomes" id="UP000552587">
    <property type="component" value="Unassembled WGS sequence"/>
</dbReference>
<proteinExistence type="predicted"/>
<reference evidence="2 3" key="1">
    <citation type="submission" date="2020-07" db="EMBL/GenBank/DDBJ databases">
        <authorList>
            <person name="Xu S."/>
            <person name="Li A."/>
        </authorList>
    </citation>
    <scope>NUCLEOTIDE SEQUENCE [LARGE SCALE GENOMIC DNA]</scope>
    <source>
        <strain evidence="2 3">SG-8</strain>
    </source>
</reference>
<sequence length="95" mass="9798">MKLKASPRALGICALVWIAMVLATVALGMPSTGPLTISERGNPFWDLVPTGMPSQPFVAKLDLMAVSLAALGPLAVAALVIKLGPVTGFGRWAKG</sequence>
<comment type="caution">
    <text evidence="2">The sequence shown here is derived from an EMBL/GenBank/DDBJ whole genome shotgun (WGS) entry which is preliminary data.</text>
</comment>
<keyword evidence="1" id="KW-0812">Transmembrane</keyword>
<feature type="transmembrane region" description="Helical" evidence="1">
    <location>
        <begin position="63"/>
        <end position="81"/>
    </location>
</feature>
<name>A0A7W3U602_9GAMM</name>
<keyword evidence="3" id="KW-1185">Reference proteome</keyword>